<organism evidence="2 3">
    <name type="scientific">Shewanella morhuae</name>
    <dbReference type="NCBI Taxonomy" id="365591"/>
    <lineage>
        <taxon>Bacteria</taxon>
        <taxon>Pseudomonadati</taxon>
        <taxon>Pseudomonadota</taxon>
        <taxon>Gammaproteobacteria</taxon>
        <taxon>Alteromonadales</taxon>
        <taxon>Shewanellaceae</taxon>
        <taxon>Shewanella</taxon>
    </lineage>
</organism>
<keyword evidence="1" id="KW-0472">Membrane</keyword>
<protein>
    <submittedName>
        <fullName evidence="2">Uncharacterized protein</fullName>
    </submittedName>
</protein>
<keyword evidence="1" id="KW-1133">Transmembrane helix</keyword>
<dbReference type="AlphaFoldDB" id="A0A380C776"/>
<evidence type="ECO:0000256" key="1">
    <source>
        <dbReference type="SAM" id="Phobius"/>
    </source>
</evidence>
<dbReference type="Proteomes" id="UP000255061">
    <property type="component" value="Unassembled WGS sequence"/>
</dbReference>
<keyword evidence="1" id="KW-0812">Transmembrane</keyword>
<dbReference type="EMBL" id="UGYV01000006">
    <property type="protein sequence ID" value="SUJ14238.1"/>
    <property type="molecule type" value="Genomic_DNA"/>
</dbReference>
<evidence type="ECO:0000313" key="2">
    <source>
        <dbReference type="EMBL" id="SUJ14238.1"/>
    </source>
</evidence>
<reference evidence="2 3" key="1">
    <citation type="submission" date="2018-06" db="EMBL/GenBank/DDBJ databases">
        <authorList>
            <consortium name="Pathogen Informatics"/>
            <person name="Doyle S."/>
        </authorList>
    </citation>
    <scope>NUCLEOTIDE SEQUENCE [LARGE SCALE GENOMIC DNA]</scope>
    <source>
        <strain evidence="2 3">NCTC10736</strain>
    </source>
</reference>
<gene>
    <name evidence="2" type="ORF">NCTC10736_04195</name>
</gene>
<proteinExistence type="predicted"/>
<name>A0A380C776_9GAMM</name>
<feature type="transmembrane region" description="Helical" evidence="1">
    <location>
        <begin position="6"/>
        <end position="24"/>
    </location>
</feature>
<accession>A0A380C776</accession>
<sequence length="104" mass="12148">MSQPDIYTLRIFLTFITALSYWRLQKMPIMVLKPFAMVPMRFTLVAQHLAHGQRRATVLKISRVCVLMLINIMRKYFVALNTILMDDELSAAEKLIWQLYEAGV</sequence>
<evidence type="ECO:0000313" key="3">
    <source>
        <dbReference type="Proteomes" id="UP000255061"/>
    </source>
</evidence>